<dbReference type="PANTHER" id="PTHR12433:SF11">
    <property type="entry name" value="MEDIATOR OF RNA POLYMERASE II TRANSCRIPTION SUBUNIT 25"/>
    <property type="match status" value="1"/>
</dbReference>
<evidence type="ECO:0000259" key="3">
    <source>
        <dbReference type="Pfam" id="PF11265"/>
    </source>
</evidence>
<dbReference type="AlphaFoldDB" id="A0A2G8JHW0"/>
<organism evidence="4 5">
    <name type="scientific">Stichopus japonicus</name>
    <name type="common">Sea cucumber</name>
    <dbReference type="NCBI Taxonomy" id="307972"/>
    <lineage>
        <taxon>Eukaryota</taxon>
        <taxon>Metazoa</taxon>
        <taxon>Echinodermata</taxon>
        <taxon>Eleutherozoa</taxon>
        <taxon>Echinozoa</taxon>
        <taxon>Holothuroidea</taxon>
        <taxon>Aspidochirotacea</taxon>
        <taxon>Aspidochirotida</taxon>
        <taxon>Stichopodidae</taxon>
        <taxon>Apostichopus</taxon>
    </lineage>
</organism>
<dbReference type="GO" id="GO:0005667">
    <property type="term" value="C:transcription regulator complex"/>
    <property type="evidence" value="ECO:0007669"/>
    <property type="project" value="TreeGrafter"/>
</dbReference>
<evidence type="ECO:0000256" key="1">
    <source>
        <dbReference type="ARBA" id="ARBA00009102"/>
    </source>
</evidence>
<comment type="caution">
    <text evidence="4">The sequence shown here is derived from an EMBL/GenBank/DDBJ whole genome shotgun (WGS) entry which is preliminary data.</text>
</comment>
<accession>A0A2G8JHW0</accession>
<dbReference type="EMBL" id="MRZV01001927">
    <property type="protein sequence ID" value="PIK35331.1"/>
    <property type="molecule type" value="Genomic_DNA"/>
</dbReference>
<evidence type="ECO:0000313" key="5">
    <source>
        <dbReference type="Proteomes" id="UP000230750"/>
    </source>
</evidence>
<dbReference type="OrthoDB" id="7690434at2759"/>
<dbReference type="Pfam" id="PF11265">
    <property type="entry name" value="Med25_VWA"/>
    <property type="match status" value="1"/>
</dbReference>
<dbReference type="InterPro" id="IPR021419">
    <property type="entry name" value="Mediator_Med25_VWA"/>
</dbReference>
<evidence type="ECO:0000313" key="4">
    <source>
        <dbReference type="EMBL" id="PIK35331.1"/>
    </source>
</evidence>
<proteinExistence type="inferred from homology"/>
<protein>
    <recommendedName>
        <fullName evidence="2">Mediator of RNA polymerase II transcription subunit 25</fullName>
    </recommendedName>
</protein>
<dbReference type="GO" id="GO:0045944">
    <property type="term" value="P:positive regulation of transcription by RNA polymerase II"/>
    <property type="evidence" value="ECO:0007669"/>
    <property type="project" value="TreeGrafter"/>
</dbReference>
<feature type="domain" description="Mediator of RNA polymerase II transcription subunit 25 von Willebrand factor type A" evidence="3">
    <location>
        <begin position="7"/>
        <end position="100"/>
    </location>
</feature>
<reference evidence="4 5" key="1">
    <citation type="journal article" date="2017" name="PLoS Biol.">
        <title>The sea cucumber genome provides insights into morphological evolution and visceral regeneration.</title>
        <authorList>
            <person name="Zhang X."/>
            <person name="Sun L."/>
            <person name="Yuan J."/>
            <person name="Sun Y."/>
            <person name="Gao Y."/>
            <person name="Zhang L."/>
            <person name="Li S."/>
            <person name="Dai H."/>
            <person name="Hamel J.F."/>
            <person name="Liu C."/>
            <person name="Yu Y."/>
            <person name="Liu S."/>
            <person name="Lin W."/>
            <person name="Guo K."/>
            <person name="Jin S."/>
            <person name="Xu P."/>
            <person name="Storey K.B."/>
            <person name="Huan P."/>
            <person name="Zhang T."/>
            <person name="Zhou Y."/>
            <person name="Zhang J."/>
            <person name="Lin C."/>
            <person name="Li X."/>
            <person name="Xing L."/>
            <person name="Huo D."/>
            <person name="Sun M."/>
            <person name="Wang L."/>
            <person name="Mercier A."/>
            <person name="Li F."/>
            <person name="Yang H."/>
            <person name="Xiang J."/>
        </authorList>
    </citation>
    <scope>NUCLEOTIDE SEQUENCE [LARGE SCALE GENOMIC DNA]</scope>
    <source>
        <strain evidence="4">Shaxun</strain>
        <tissue evidence="4">Muscle</tissue>
    </source>
</reference>
<comment type="similarity">
    <text evidence="1">Belongs to the Mediator complex subunit 25 family.</text>
</comment>
<keyword evidence="5" id="KW-1185">Reference proteome</keyword>
<dbReference type="PANTHER" id="PTHR12433">
    <property type="entry name" value="MEDIATOR OF RNA POLYMERASE II TRANSCRIPTION SUBUNIT 25"/>
    <property type="match status" value="1"/>
</dbReference>
<dbReference type="GO" id="GO:0016592">
    <property type="term" value="C:mediator complex"/>
    <property type="evidence" value="ECO:0007669"/>
    <property type="project" value="TreeGrafter"/>
</dbReference>
<dbReference type="STRING" id="307972.A0A2G8JHW0"/>
<gene>
    <name evidence="4" type="ORF">BSL78_27843</name>
</gene>
<dbReference type="Proteomes" id="UP000230750">
    <property type="component" value="Unassembled WGS sequence"/>
</dbReference>
<name>A0A2G8JHW0_STIJA</name>
<evidence type="ECO:0000256" key="2">
    <source>
        <dbReference type="ARBA" id="ARBA00019694"/>
    </source>
</evidence>
<sequence length="148" mass="16744">MFGSNNSICLYCRYFNGGPLVESSYSGQYGNKHFSLVVYNSVDYIPSQTVFCHPPTSSAWEVLRSMDEIRFVGGGGESKSLLSEGLASALQIFDDIEKHHRKWISCLYTYSVNVFEVYAKFDCSWSNFGACFKALRVFKSFLLGDPDY</sequence>